<dbReference type="KEGG" id="ssai:N0B31_01375"/>
<organism evidence="2 3">
    <name type="scientific">Salinirubellus salinus</name>
    <dbReference type="NCBI Taxonomy" id="1364945"/>
    <lineage>
        <taxon>Archaea</taxon>
        <taxon>Methanobacteriati</taxon>
        <taxon>Methanobacteriota</taxon>
        <taxon>Stenosarchaea group</taxon>
        <taxon>Halobacteria</taxon>
        <taxon>Halobacteriales</taxon>
        <taxon>Natronomonadaceae</taxon>
        <taxon>Salinirubellus</taxon>
    </lineage>
</organism>
<dbReference type="Gene3D" id="3.30.420.10">
    <property type="entry name" value="Ribonuclease H-like superfamily/Ribonuclease H"/>
    <property type="match status" value="1"/>
</dbReference>
<proteinExistence type="predicted"/>
<dbReference type="Pfam" id="PF13456">
    <property type="entry name" value="RVT_3"/>
    <property type="match status" value="1"/>
</dbReference>
<gene>
    <name evidence="2" type="ORF">N0B31_01375</name>
</gene>
<evidence type="ECO:0000313" key="2">
    <source>
        <dbReference type="EMBL" id="UWM54941.1"/>
    </source>
</evidence>
<protein>
    <submittedName>
        <fullName evidence="2">Ribonuclease HI family protein</fullName>
    </submittedName>
</protein>
<dbReference type="InterPro" id="IPR049863">
    <property type="entry name" value="RnhA-like_halobact"/>
</dbReference>
<dbReference type="RefSeq" id="WP_260593986.1">
    <property type="nucleotide sequence ID" value="NZ_CP104003.1"/>
</dbReference>
<dbReference type="PANTHER" id="PTHR46387:SF2">
    <property type="entry name" value="RIBONUCLEASE HI"/>
    <property type="match status" value="1"/>
</dbReference>
<dbReference type="NCBIfam" id="NF041306">
    <property type="entry name" value="RnaseHI_Halo"/>
    <property type="match status" value="1"/>
</dbReference>
<dbReference type="InterPro" id="IPR002156">
    <property type="entry name" value="RNaseH_domain"/>
</dbReference>
<dbReference type="Proteomes" id="UP001057580">
    <property type="component" value="Chromosome"/>
</dbReference>
<dbReference type="AlphaFoldDB" id="A0A9E7R3P0"/>
<keyword evidence="3" id="KW-1185">Reference proteome</keyword>
<name>A0A9E7R3P0_9EURY</name>
<evidence type="ECO:0000313" key="3">
    <source>
        <dbReference type="Proteomes" id="UP001057580"/>
    </source>
</evidence>
<dbReference type="SUPFAM" id="SSF53098">
    <property type="entry name" value="Ribonuclease H-like"/>
    <property type="match status" value="1"/>
</dbReference>
<reference evidence="2" key="1">
    <citation type="submission" date="2022-09" db="EMBL/GenBank/DDBJ databases">
        <title>Diverse halophilic archaea isolated from saline environments.</title>
        <authorList>
            <person name="Cui H.-L."/>
        </authorList>
    </citation>
    <scope>NUCLEOTIDE SEQUENCE</scope>
    <source>
        <strain evidence="2">ZS-35-S2</strain>
    </source>
</reference>
<dbReference type="GO" id="GO:0004523">
    <property type="term" value="F:RNA-DNA hybrid ribonuclease activity"/>
    <property type="evidence" value="ECO:0007669"/>
    <property type="project" value="InterPro"/>
</dbReference>
<dbReference type="GeneID" id="74941031"/>
<dbReference type="PANTHER" id="PTHR46387">
    <property type="entry name" value="POLYNUCLEOTIDYL TRANSFERASE, RIBONUCLEASE H-LIKE SUPERFAMILY PROTEIN"/>
    <property type="match status" value="1"/>
</dbReference>
<accession>A0A9E7R3P0</accession>
<dbReference type="EMBL" id="CP104003">
    <property type="protein sequence ID" value="UWM54941.1"/>
    <property type="molecule type" value="Genomic_DNA"/>
</dbReference>
<evidence type="ECO:0000259" key="1">
    <source>
        <dbReference type="PROSITE" id="PS50879"/>
    </source>
</evidence>
<dbReference type="PROSITE" id="PS50879">
    <property type="entry name" value="RNASE_H_1"/>
    <property type="match status" value="1"/>
</dbReference>
<dbReference type="InterPro" id="IPR012337">
    <property type="entry name" value="RNaseH-like_sf"/>
</dbReference>
<dbReference type="GO" id="GO:0003676">
    <property type="term" value="F:nucleic acid binding"/>
    <property type="evidence" value="ECO:0007669"/>
    <property type="project" value="InterPro"/>
</dbReference>
<feature type="domain" description="RNase H type-1" evidence="1">
    <location>
        <begin position="65"/>
        <end position="195"/>
    </location>
</feature>
<dbReference type="InterPro" id="IPR036397">
    <property type="entry name" value="RNaseH_sf"/>
</dbReference>
<sequence length="199" mass="21608">MPVVECDPEEARERLTEAGVEVRDGNTDHELWRASHAGSTLVAYDGKVVVQGGDPQRAVALLRGGGGRAHVYFDGACRGNPGPAAVGYVVVSGDGIVAEGGRRIGRATNNQAEYEALVAGLEAASDAGFDEVVIRGDSQLVVKQVRGEWNTNDPQLRERRVRVHELLREFDDWSIEHVPREINDRADDLANEALDGDRN</sequence>
<dbReference type="CDD" id="cd09279">
    <property type="entry name" value="RNase_HI_like"/>
    <property type="match status" value="1"/>
</dbReference>